<feature type="domain" description="AAA+ ATPase" evidence="6">
    <location>
        <begin position="152"/>
        <end position="302"/>
    </location>
</feature>
<evidence type="ECO:0000313" key="7">
    <source>
        <dbReference type="EnsemblMetazoa" id="LLOJ007536-PA"/>
    </source>
</evidence>
<organism evidence="7 8">
    <name type="scientific">Lutzomyia longipalpis</name>
    <name type="common">Sand fly</name>
    <dbReference type="NCBI Taxonomy" id="7200"/>
    <lineage>
        <taxon>Eukaryota</taxon>
        <taxon>Metazoa</taxon>
        <taxon>Ecdysozoa</taxon>
        <taxon>Arthropoda</taxon>
        <taxon>Hexapoda</taxon>
        <taxon>Insecta</taxon>
        <taxon>Pterygota</taxon>
        <taxon>Neoptera</taxon>
        <taxon>Endopterygota</taxon>
        <taxon>Diptera</taxon>
        <taxon>Nematocera</taxon>
        <taxon>Psychodoidea</taxon>
        <taxon>Psychodidae</taxon>
        <taxon>Lutzomyia</taxon>
        <taxon>Lutzomyia</taxon>
    </lineage>
</organism>
<dbReference type="Gene3D" id="1.20.272.10">
    <property type="match status" value="1"/>
</dbReference>
<dbReference type="GO" id="GO:0016887">
    <property type="term" value="F:ATP hydrolysis activity"/>
    <property type="evidence" value="ECO:0007669"/>
    <property type="project" value="InterPro"/>
</dbReference>
<dbReference type="CDD" id="cd00009">
    <property type="entry name" value="AAA"/>
    <property type="match status" value="2"/>
</dbReference>
<evidence type="ECO:0000259" key="6">
    <source>
        <dbReference type="SMART" id="SM00382"/>
    </source>
</evidence>
<dbReference type="InterPro" id="IPR021886">
    <property type="entry name" value="MgsA_C"/>
</dbReference>
<sequence length="711" mass="79637">MSSQSESDCPVCFKKFPQDSIESHVNKCLFLSSSESQDEDRKPSSSFKRPFSIFEKSPSTSKKARISTAGSSKKSPELDETDVIDLSEEEDSKQEVENAPPKPSSSKKPKDSVKSSKPLAEVVRPEVLDDYIGQEHVMSKNAVLRTVLEKNEIPSMILWGPPGCGKTTLAHIVANQCKQSQNIRFIKLSATMSGINEVKKVVENAKTDQKYRRKTILFMDEIHRFNKLQQDTFLPHLDRSSKKSPELDETDVIDLSEEEDSKQEVEDAPPKPSSSKKPKDSVKSSKPLAEVVRPEVLDDYIGQEHVMSKNAVLRTVLEKNEIPSMILWGPPGCGKTTLAHIVANQCKQSQNIRFIKLSATMSGINEVKKVVENAKTDQKYRRKTILFMDEIHRFNKLQQDTFLPHVESGVITLIGATTENPSFSLNSALLSRCRVIILEKLATEDIVKILERGIREYDGICLEKIEGTDRMDFDAKLAIDRESLVWLAQMCDGDARIALNSLQLAIQTLTANDDCGSENGNDGLKIITLDAIREGIKKSHLLYDRKGDQHYDIISALHKSIRASDDNAALYYCVRMMAGGEDPRYICRRMVRAASEDIGLADPNAVSIALSALQAVQLIGMPEADCIVAQCAVYLARAPKSQEVYRAMMKCRSEDITNWKGPLPSVPLHLRNAPTKLMREMGCAKGYNMRHKDDSGLQYMPEGMEDRDYFQ</sequence>
<dbReference type="EMBL" id="AJWK01025068">
    <property type="status" value="NOT_ANNOTATED_CDS"/>
    <property type="molecule type" value="Genomic_DNA"/>
</dbReference>
<dbReference type="SUPFAM" id="SSF48019">
    <property type="entry name" value="post-AAA+ oligomerization domain-like"/>
    <property type="match status" value="1"/>
</dbReference>
<dbReference type="Proteomes" id="UP000092461">
    <property type="component" value="Unassembled WGS sequence"/>
</dbReference>
<dbReference type="AlphaFoldDB" id="A0A1B0CRN8"/>
<evidence type="ECO:0000256" key="1">
    <source>
        <dbReference type="ARBA" id="ARBA00008959"/>
    </source>
</evidence>
<dbReference type="Gene3D" id="3.40.50.300">
    <property type="entry name" value="P-loop containing nucleotide triphosphate hydrolases"/>
    <property type="match status" value="2"/>
</dbReference>
<dbReference type="GO" id="GO:0017116">
    <property type="term" value="F:single-stranded DNA helicase activity"/>
    <property type="evidence" value="ECO:0007669"/>
    <property type="project" value="TreeGrafter"/>
</dbReference>
<dbReference type="VEuPathDB" id="VectorBase:LLONM1_001045"/>
<dbReference type="VEuPathDB" id="VectorBase:LLOJ007536"/>
<dbReference type="SUPFAM" id="SSF52540">
    <property type="entry name" value="P-loop containing nucleoside triphosphate hydrolases"/>
    <property type="match status" value="2"/>
</dbReference>
<evidence type="ECO:0000256" key="5">
    <source>
        <dbReference type="SAM" id="MobiDB-lite"/>
    </source>
</evidence>
<dbReference type="InterPro" id="IPR032423">
    <property type="entry name" value="AAA_assoc_2"/>
</dbReference>
<dbReference type="SMART" id="SM00382">
    <property type="entry name" value="AAA"/>
    <property type="match status" value="2"/>
</dbReference>
<evidence type="ECO:0000256" key="3">
    <source>
        <dbReference type="ARBA" id="ARBA00022741"/>
    </source>
</evidence>
<feature type="compositionally biased region" description="Acidic residues" evidence="5">
    <location>
        <begin position="247"/>
        <end position="261"/>
    </location>
</feature>
<evidence type="ECO:0000256" key="4">
    <source>
        <dbReference type="ARBA" id="ARBA00022840"/>
    </source>
</evidence>
<dbReference type="GO" id="GO:0005634">
    <property type="term" value="C:nucleus"/>
    <property type="evidence" value="ECO:0007669"/>
    <property type="project" value="TreeGrafter"/>
</dbReference>
<dbReference type="Gene3D" id="3.30.160.60">
    <property type="entry name" value="Classic Zinc Finger"/>
    <property type="match status" value="1"/>
</dbReference>
<reference evidence="7" key="1">
    <citation type="submission" date="2020-05" db="UniProtKB">
        <authorList>
            <consortium name="EnsemblMetazoa"/>
        </authorList>
    </citation>
    <scope>IDENTIFICATION</scope>
    <source>
        <strain evidence="7">Jacobina</strain>
    </source>
</reference>
<feature type="compositionally biased region" description="Acidic residues" evidence="5">
    <location>
        <begin position="78"/>
        <end position="92"/>
    </location>
</feature>
<proteinExistence type="inferred from homology"/>
<dbReference type="Pfam" id="PF16193">
    <property type="entry name" value="AAA_assoc_2"/>
    <property type="match status" value="1"/>
</dbReference>
<dbReference type="PANTHER" id="PTHR13779:SF7">
    <property type="entry name" value="ATPASE WRNIP1"/>
    <property type="match status" value="1"/>
</dbReference>
<dbReference type="EnsemblMetazoa" id="LLOJ007536-RA">
    <property type="protein sequence ID" value="LLOJ007536-PA"/>
    <property type="gene ID" value="LLOJ007536"/>
</dbReference>
<keyword evidence="2" id="KW-0235">DNA replication</keyword>
<evidence type="ECO:0000256" key="2">
    <source>
        <dbReference type="ARBA" id="ARBA00022705"/>
    </source>
</evidence>
<keyword evidence="3" id="KW-0547">Nucleotide-binding</keyword>
<dbReference type="GO" id="GO:0000731">
    <property type="term" value="P:DNA synthesis involved in DNA repair"/>
    <property type="evidence" value="ECO:0007669"/>
    <property type="project" value="TreeGrafter"/>
</dbReference>
<dbReference type="FunFam" id="1.20.272.10:FF:000001">
    <property type="entry name" value="Putative AAA family ATPase"/>
    <property type="match status" value="1"/>
</dbReference>
<dbReference type="InterPro" id="IPR003593">
    <property type="entry name" value="AAA+_ATPase"/>
</dbReference>
<evidence type="ECO:0000313" key="8">
    <source>
        <dbReference type="Proteomes" id="UP000092461"/>
    </source>
</evidence>
<dbReference type="GO" id="GO:0006261">
    <property type="term" value="P:DNA-templated DNA replication"/>
    <property type="evidence" value="ECO:0007669"/>
    <property type="project" value="TreeGrafter"/>
</dbReference>
<protein>
    <recommendedName>
        <fullName evidence="6">AAA+ ATPase domain-containing protein</fullName>
    </recommendedName>
</protein>
<dbReference type="Pfam" id="PF00004">
    <property type="entry name" value="AAA"/>
    <property type="match status" value="2"/>
</dbReference>
<dbReference type="Pfam" id="PF12002">
    <property type="entry name" value="MgsA_C"/>
    <property type="match status" value="1"/>
</dbReference>
<feature type="region of interest" description="Disordered" evidence="5">
    <location>
        <begin position="32"/>
        <end position="119"/>
    </location>
</feature>
<comment type="similarity">
    <text evidence="1">Belongs to the AAA ATPase family. RarA/MGS1/WRNIP1 subfamily.</text>
</comment>
<dbReference type="CDD" id="cd18139">
    <property type="entry name" value="HLD_clamp_RarA"/>
    <property type="match status" value="1"/>
</dbReference>
<feature type="domain" description="AAA+ ATPase" evidence="6">
    <location>
        <begin position="321"/>
        <end position="441"/>
    </location>
</feature>
<dbReference type="Gene3D" id="1.10.3710.10">
    <property type="entry name" value="DNA polymerase III clamp loader subunits, C-terminal domain"/>
    <property type="match status" value="1"/>
</dbReference>
<dbReference type="Gene3D" id="1.10.8.60">
    <property type="match status" value="1"/>
</dbReference>
<dbReference type="InterPro" id="IPR003959">
    <property type="entry name" value="ATPase_AAA_core"/>
</dbReference>
<feature type="compositionally biased region" description="Basic and acidic residues" evidence="5">
    <location>
        <begin position="236"/>
        <end position="246"/>
    </location>
</feature>
<dbReference type="EMBL" id="AJWK01025067">
    <property type="status" value="NOT_ANNOTATED_CDS"/>
    <property type="molecule type" value="Genomic_DNA"/>
</dbReference>
<dbReference type="InterPro" id="IPR027417">
    <property type="entry name" value="P-loop_NTPase"/>
</dbReference>
<dbReference type="GO" id="GO:0005524">
    <property type="term" value="F:ATP binding"/>
    <property type="evidence" value="ECO:0007669"/>
    <property type="project" value="UniProtKB-KW"/>
</dbReference>
<keyword evidence="4" id="KW-0067">ATP-binding</keyword>
<dbReference type="PANTHER" id="PTHR13779">
    <property type="entry name" value="WERNER HELICASE-INTERACTING PROTEIN 1 FAMILY MEMBER"/>
    <property type="match status" value="1"/>
</dbReference>
<name>A0A1B0CRN8_LUTLO</name>
<keyword evidence="8" id="KW-1185">Reference proteome</keyword>
<dbReference type="GO" id="GO:0008047">
    <property type="term" value="F:enzyme activator activity"/>
    <property type="evidence" value="ECO:0007669"/>
    <property type="project" value="TreeGrafter"/>
</dbReference>
<dbReference type="FunFam" id="3.40.50.300:FF:000137">
    <property type="entry name" value="Replication-associated recombination protein A"/>
    <property type="match status" value="1"/>
</dbReference>
<dbReference type="InterPro" id="IPR051314">
    <property type="entry name" value="AAA_ATPase_RarA/MGS1/WRNIP1"/>
</dbReference>
<accession>A0A1B0CRN8</accession>
<feature type="region of interest" description="Disordered" evidence="5">
    <location>
        <begin position="236"/>
        <end position="288"/>
    </location>
</feature>
<dbReference type="InterPro" id="IPR008921">
    <property type="entry name" value="DNA_pol3_clamp-load_cplx_C"/>
</dbReference>
<dbReference type="GO" id="GO:0003677">
    <property type="term" value="F:DNA binding"/>
    <property type="evidence" value="ECO:0007669"/>
    <property type="project" value="InterPro"/>
</dbReference>